<dbReference type="SUPFAM" id="SSF46938">
    <property type="entry name" value="CRAL/TRIO N-terminal domain"/>
    <property type="match status" value="1"/>
</dbReference>
<dbReference type="AlphaFoldDB" id="A0A1S3D6U9"/>
<dbReference type="Proteomes" id="UP000079169">
    <property type="component" value="Unplaced"/>
</dbReference>
<dbReference type="GeneID" id="103512677"/>
<dbReference type="STRING" id="121845.A0A1S3D6U9"/>
<dbReference type="RefSeq" id="XP_008475677.2">
    <property type="nucleotide sequence ID" value="XM_008477455.2"/>
</dbReference>
<gene>
    <name evidence="2" type="primary">LOC103512677</name>
</gene>
<dbReference type="GO" id="GO:1902936">
    <property type="term" value="F:phosphatidylinositol bisphosphate binding"/>
    <property type="evidence" value="ECO:0007669"/>
    <property type="project" value="TreeGrafter"/>
</dbReference>
<evidence type="ECO:0000313" key="2">
    <source>
        <dbReference type="RefSeq" id="XP_008475677.2"/>
    </source>
</evidence>
<feature type="non-terminal residue" evidence="2">
    <location>
        <position position="156"/>
    </location>
</feature>
<name>A0A1S3D6U9_DIACI</name>
<accession>A0A1S3D6U9</accession>
<reference evidence="2" key="1">
    <citation type="submission" date="2025-08" db="UniProtKB">
        <authorList>
            <consortium name="RefSeq"/>
        </authorList>
    </citation>
    <scope>IDENTIFICATION</scope>
</reference>
<protein>
    <submittedName>
        <fullName evidence="2">Uncharacterized protein LOC103512677</fullName>
    </submittedName>
</protein>
<organism evidence="1 2">
    <name type="scientific">Diaphorina citri</name>
    <name type="common">Asian citrus psyllid</name>
    <dbReference type="NCBI Taxonomy" id="121845"/>
    <lineage>
        <taxon>Eukaryota</taxon>
        <taxon>Metazoa</taxon>
        <taxon>Ecdysozoa</taxon>
        <taxon>Arthropoda</taxon>
        <taxon>Hexapoda</taxon>
        <taxon>Insecta</taxon>
        <taxon>Pterygota</taxon>
        <taxon>Neoptera</taxon>
        <taxon>Paraneoptera</taxon>
        <taxon>Hemiptera</taxon>
        <taxon>Sternorrhyncha</taxon>
        <taxon>Psylloidea</taxon>
        <taxon>Psyllidae</taxon>
        <taxon>Diaphorininae</taxon>
        <taxon>Diaphorina</taxon>
    </lineage>
</organism>
<dbReference type="PANTHER" id="PTHR10174">
    <property type="entry name" value="ALPHA-TOCOPHEROL TRANSFER PROTEIN-RELATED"/>
    <property type="match status" value="1"/>
</dbReference>
<dbReference type="PANTHER" id="PTHR10174:SF222">
    <property type="entry name" value="GH10083P-RELATED"/>
    <property type="match status" value="1"/>
</dbReference>
<keyword evidence="1" id="KW-1185">Reference proteome</keyword>
<dbReference type="KEGG" id="dci:103512677"/>
<dbReference type="GO" id="GO:0016020">
    <property type="term" value="C:membrane"/>
    <property type="evidence" value="ECO:0007669"/>
    <property type="project" value="TreeGrafter"/>
</dbReference>
<sequence length="156" mass="18397">MSAHFVPPNEEQKRNIFRSCRILSEEQLKKDAKALREWLRHQPHLPQDICDTTLETMLVQKKNSMEEAKRQMERYFSERAMIPEFFDDQDPQSEALQTSFDVVHLGICSRMTPKGERITIAKLRDPKSEHFNPAQVLKRTVMMADLRIKFEFSTDT</sequence>
<dbReference type="InterPro" id="IPR036273">
    <property type="entry name" value="CRAL/TRIO_N_dom_sf"/>
</dbReference>
<dbReference type="PaxDb" id="121845-A0A1S3D6U9"/>
<proteinExistence type="predicted"/>
<dbReference type="Gene3D" id="3.40.525.10">
    <property type="entry name" value="CRAL-TRIO lipid binding domain"/>
    <property type="match status" value="1"/>
</dbReference>
<dbReference type="InterPro" id="IPR036865">
    <property type="entry name" value="CRAL-TRIO_dom_sf"/>
</dbReference>
<evidence type="ECO:0000313" key="1">
    <source>
        <dbReference type="Proteomes" id="UP000079169"/>
    </source>
</evidence>